<evidence type="ECO:0000256" key="1">
    <source>
        <dbReference type="ARBA" id="ARBA00000086"/>
    </source>
</evidence>
<evidence type="ECO:0000256" key="3">
    <source>
        <dbReference type="ARBA" id="ARBA00022763"/>
    </source>
</evidence>
<keyword evidence="4" id="KW-0234">DNA repair</keyword>
<evidence type="ECO:0000313" key="7">
    <source>
        <dbReference type="EMBL" id="TFU29571.1"/>
    </source>
</evidence>
<dbReference type="InterPro" id="IPR011257">
    <property type="entry name" value="DNA_glycosylase"/>
</dbReference>
<comment type="caution">
    <text evidence="7">The sequence shown here is derived from an EMBL/GenBank/DDBJ whole genome shotgun (WGS) entry which is preliminary data.</text>
</comment>
<dbReference type="GO" id="GO:0005737">
    <property type="term" value="C:cytoplasm"/>
    <property type="evidence" value="ECO:0007669"/>
    <property type="project" value="TreeGrafter"/>
</dbReference>
<dbReference type="GO" id="GO:0006307">
    <property type="term" value="P:DNA alkylation repair"/>
    <property type="evidence" value="ECO:0007669"/>
    <property type="project" value="TreeGrafter"/>
</dbReference>
<evidence type="ECO:0000259" key="6">
    <source>
        <dbReference type="SMART" id="SM00478"/>
    </source>
</evidence>
<evidence type="ECO:0000256" key="4">
    <source>
        <dbReference type="ARBA" id="ARBA00023204"/>
    </source>
</evidence>
<dbReference type="GO" id="GO:0006285">
    <property type="term" value="P:base-excision repair, AP site formation"/>
    <property type="evidence" value="ECO:0007669"/>
    <property type="project" value="TreeGrafter"/>
</dbReference>
<reference evidence="7 8" key="1">
    <citation type="submission" date="2019-03" db="EMBL/GenBank/DDBJ databases">
        <title>Diversity of the mouse oral microbiome.</title>
        <authorList>
            <person name="Joseph S."/>
            <person name="Aduse-Opoku J."/>
            <person name="Curtis M."/>
            <person name="Wade W."/>
            <person name="Hashim A."/>
        </authorList>
    </citation>
    <scope>NUCLEOTIDE SEQUENCE [LARGE SCALE GENOMIC DNA]</scope>
    <source>
        <strain evidence="7 8">HT4</strain>
    </source>
</reference>
<dbReference type="Proteomes" id="UP000297747">
    <property type="component" value="Unassembled WGS sequence"/>
</dbReference>
<feature type="domain" description="HhH-GPD" evidence="6">
    <location>
        <begin position="47"/>
        <end position="201"/>
    </location>
</feature>
<proteinExistence type="predicted"/>
<comment type="catalytic activity">
    <reaction evidence="1">
        <text>Hydrolysis of alkylated DNA, releasing 3-methyladenine, 3-methylguanine, 7-methylguanine and 7-methyladenine.</text>
        <dbReference type="EC" id="3.2.2.21"/>
    </reaction>
</comment>
<keyword evidence="5" id="KW-1133">Transmembrane helix</keyword>
<keyword evidence="5" id="KW-0812">Transmembrane</keyword>
<dbReference type="Gene3D" id="1.10.340.30">
    <property type="entry name" value="Hypothetical protein, domain 2"/>
    <property type="match status" value="1"/>
</dbReference>
<gene>
    <name evidence="7" type="ORF">E4U01_09625</name>
</gene>
<name>A0A4Y9FKB8_STRAI</name>
<evidence type="ECO:0000256" key="2">
    <source>
        <dbReference type="ARBA" id="ARBA00012000"/>
    </source>
</evidence>
<accession>A0A4Y9FKB8</accession>
<dbReference type="CDD" id="cd00056">
    <property type="entry name" value="ENDO3c"/>
    <property type="match status" value="1"/>
</dbReference>
<dbReference type="GO" id="GO:0032131">
    <property type="term" value="F:alkylated DNA binding"/>
    <property type="evidence" value="ECO:0007669"/>
    <property type="project" value="TreeGrafter"/>
</dbReference>
<dbReference type="SUPFAM" id="SSF48150">
    <property type="entry name" value="DNA-glycosylase"/>
    <property type="match status" value="1"/>
</dbReference>
<keyword evidence="5" id="KW-0472">Membrane</keyword>
<dbReference type="InterPro" id="IPR003265">
    <property type="entry name" value="HhH-GPD_domain"/>
</dbReference>
<dbReference type="Gene3D" id="1.10.1670.40">
    <property type="match status" value="1"/>
</dbReference>
<dbReference type="EC" id="3.2.2.21" evidence="2"/>
<dbReference type="PANTHER" id="PTHR43003">
    <property type="entry name" value="DNA-3-METHYLADENINE GLYCOSYLASE"/>
    <property type="match status" value="1"/>
</dbReference>
<dbReference type="GO" id="GO:0032993">
    <property type="term" value="C:protein-DNA complex"/>
    <property type="evidence" value="ECO:0007669"/>
    <property type="project" value="TreeGrafter"/>
</dbReference>
<dbReference type="RefSeq" id="WP_135053451.1">
    <property type="nucleotide sequence ID" value="NZ_CAKOCW010000061.1"/>
</dbReference>
<dbReference type="EMBL" id="SPQA01000052">
    <property type="protein sequence ID" value="TFU29571.1"/>
    <property type="molecule type" value="Genomic_DNA"/>
</dbReference>
<dbReference type="AlphaFoldDB" id="A0A4Y9FKB8"/>
<organism evidence="7 8">
    <name type="scientific">Streptococcus acidominimus</name>
    <dbReference type="NCBI Taxonomy" id="1326"/>
    <lineage>
        <taxon>Bacteria</taxon>
        <taxon>Bacillati</taxon>
        <taxon>Bacillota</taxon>
        <taxon>Bacilli</taxon>
        <taxon>Lactobacillales</taxon>
        <taxon>Streptococcaceae</taxon>
        <taxon>Streptococcus</taxon>
    </lineage>
</organism>
<dbReference type="InterPro" id="IPR051912">
    <property type="entry name" value="Alkylbase_DNA_Glycosylase/TA"/>
</dbReference>
<protein>
    <recommendedName>
        <fullName evidence="2">DNA-3-methyladenine glycosylase II</fullName>
        <ecNumber evidence="2">3.2.2.21</ecNumber>
    </recommendedName>
</protein>
<sequence length="209" mass="24254">MYFNYGKKEMDYLKSKDKKLADVIEKIGHIKRRVNPDIFSSVVNSIVGQQISTKAHQTIWKRIVNELGEINADVLINASREKIQSFGLTFKKVDYILEFAEKVKRKEIDLSSYSNKSDGDIIKELSSLNGIGIWTAEMVLLHCLERPNVFSYGDLAILRGLRMVYHHQKIDKKLFEKYRKRFSPYCSVASIYFWAVSSGAIPEMRDYKK</sequence>
<dbReference type="SMART" id="SM00478">
    <property type="entry name" value="ENDO3c"/>
    <property type="match status" value="1"/>
</dbReference>
<keyword evidence="3" id="KW-0227">DNA damage</keyword>
<evidence type="ECO:0000313" key="8">
    <source>
        <dbReference type="Proteomes" id="UP000297747"/>
    </source>
</evidence>
<dbReference type="GO" id="GO:0043916">
    <property type="term" value="F:DNA-7-methylguanine glycosylase activity"/>
    <property type="evidence" value="ECO:0007669"/>
    <property type="project" value="TreeGrafter"/>
</dbReference>
<feature type="transmembrane region" description="Helical" evidence="5">
    <location>
        <begin position="182"/>
        <end position="201"/>
    </location>
</feature>
<evidence type="ECO:0000256" key="5">
    <source>
        <dbReference type="SAM" id="Phobius"/>
    </source>
</evidence>
<dbReference type="Pfam" id="PF00730">
    <property type="entry name" value="HhH-GPD"/>
    <property type="match status" value="1"/>
</dbReference>
<dbReference type="PANTHER" id="PTHR43003:SF5">
    <property type="entry name" value="DNA-3-METHYLADENINE GLYCOSYLASE"/>
    <property type="match status" value="1"/>
</dbReference>
<dbReference type="GO" id="GO:0008725">
    <property type="term" value="F:DNA-3-methyladenine glycosylase activity"/>
    <property type="evidence" value="ECO:0007669"/>
    <property type="project" value="TreeGrafter"/>
</dbReference>